<dbReference type="Proteomes" id="UP000183635">
    <property type="component" value="Unassembled WGS sequence"/>
</dbReference>
<feature type="signal peptide" evidence="1">
    <location>
        <begin position="1"/>
        <end position="22"/>
    </location>
</feature>
<sequence>MKISRILCFCLPLALAAGHVQAQDDLLRNTFYIGAGRAESGDPLENDDTPWSIGFLHQRADSRLVLGFDIGREGTMIDSTWGLDERPKQATSYNLLIGGSLVDNGRFRTDAALLVGLRESFADCPDSYLGFQCYADRAPDTEYKGNFGAVLTLSVDRLALGLRATGESTQLVAGLRF</sequence>
<name>A0A1I2YF53_9RHOB</name>
<feature type="chain" id="PRO_5010169490" description="Outer membrane protein beta-barrel domain-containing protein" evidence="1">
    <location>
        <begin position="23"/>
        <end position="177"/>
    </location>
</feature>
<dbReference type="EMBL" id="FOPU01000004">
    <property type="protein sequence ID" value="SFH24215.1"/>
    <property type="molecule type" value="Genomic_DNA"/>
</dbReference>
<reference evidence="2 3" key="1">
    <citation type="submission" date="2016-10" db="EMBL/GenBank/DDBJ databases">
        <authorList>
            <person name="de Groot N.N."/>
        </authorList>
    </citation>
    <scope>NUCLEOTIDE SEQUENCE [LARGE SCALE GENOMIC DNA]</scope>
    <source>
        <strain evidence="2 3">DSM 8537</strain>
    </source>
</reference>
<evidence type="ECO:0000313" key="3">
    <source>
        <dbReference type="Proteomes" id="UP000183635"/>
    </source>
</evidence>
<dbReference type="RefSeq" id="WP_074966317.1">
    <property type="nucleotide sequence ID" value="NZ_CBCRYP010000034.1"/>
</dbReference>
<dbReference type="AlphaFoldDB" id="A0A1I2YF53"/>
<evidence type="ECO:0000313" key="2">
    <source>
        <dbReference type="EMBL" id="SFH24215.1"/>
    </source>
</evidence>
<keyword evidence="3" id="KW-1185">Reference proteome</keyword>
<protein>
    <recommendedName>
        <fullName evidence="4">Outer membrane protein beta-barrel domain-containing protein</fullName>
    </recommendedName>
</protein>
<proteinExistence type="predicted"/>
<organism evidence="2 3">
    <name type="scientific">Paracoccus aminovorans</name>
    <dbReference type="NCBI Taxonomy" id="34004"/>
    <lineage>
        <taxon>Bacteria</taxon>
        <taxon>Pseudomonadati</taxon>
        <taxon>Pseudomonadota</taxon>
        <taxon>Alphaproteobacteria</taxon>
        <taxon>Rhodobacterales</taxon>
        <taxon>Paracoccaceae</taxon>
        <taxon>Paracoccus</taxon>
    </lineage>
</organism>
<gene>
    <name evidence="2" type="ORF">SAMN04488021_10430</name>
</gene>
<evidence type="ECO:0008006" key="4">
    <source>
        <dbReference type="Google" id="ProtNLM"/>
    </source>
</evidence>
<accession>A0A1I2YF53</accession>
<keyword evidence="1" id="KW-0732">Signal</keyword>
<dbReference type="OrthoDB" id="7066380at2"/>
<evidence type="ECO:0000256" key="1">
    <source>
        <dbReference type="SAM" id="SignalP"/>
    </source>
</evidence>